<dbReference type="InterPro" id="IPR003689">
    <property type="entry name" value="ZIP"/>
</dbReference>
<keyword evidence="9" id="KW-1185">Reference proteome</keyword>
<dbReference type="GO" id="GO:0030003">
    <property type="term" value="P:intracellular monoatomic cation homeostasis"/>
    <property type="evidence" value="ECO:0007669"/>
    <property type="project" value="TreeGrafter"/>
</dbReference>
<keyword evidence="3 7" id="KW-0812">Transmembrane</keyword>
<evidence type="ECO:0000256" key="6">
    <source>
        <dbReference type="SAM" id="MobiDB-lite"/>
    </source>
</evidence>
<protein>
    <submittedName>
        <fullName evidence="8">Solute carrier family 39 member 8</fullName>
    </submittedName>
</protein>
<dbReference type="Pfam" id="PF02535">
    <property type="entry name" value="Zip"/>
    <property type="match status" value="1"/>
</dbReference>
<dbReference type="PANTHER" id="PTHR12191">
    <property type="entry name" value="SOLUTE CARRIER FAMILY 39"/>
    <property type="match status" value="1"/>
</dbReference>
<dbReference type="InterPro" id="IPR050799">
    <property type="entry name" value="ZIP_Transporter"/>
</dbReference>
<dbReference type="Proteomes" id="UP000694549">
    <property type="component" value="Unplaced"/>
</dbReference>
<dbReference type="GO" id="GO:0005886">
    <property type="term" value="C:plasma membrane"/>
    <property type="evidence" value="ECO:0007669"/>
    <property type="project" value="TreeGrafter"/>
</dbReference>
<comment type="subcellular location">
    <subcellularLocation>
        <location evidence="1">Membrane</location>
        <topology evidence="1">Multi-pass membrane protein</topology>
    </subcellularLocation>
</comment>
<feature type="transmembrane region" description="Helical" evidence="7">
    <location>
        <begin position="391"/>
        <end position="415"/>
    </location>
</feature>
<proteinExistence type="inferred from homology"/>
<sequence>PCSALLCTFVLDPLGTDPEVSHRNSGWSYKIILCLTGEEIFSLHGIPNNSRVSDSDFSTICPAVLQQLIFHPCDHQENIVDTTKPHSLQVWGFGFLAVTIINLASLLGLILTPLLKKSYFPKILTYFVGLAIGTLFSNAIFQLIPEAFGFDPKVDNYIEKAVAVFGGFYILFFVERVLKVILKIYNQTGHKHSGHGEQNQCQDKANPHKPPSSSNGVTCYANSAVIENNGNLGFDSISVVSAQVRNFKLCKCLHGHPLSKIGTIAWMVTLSDAVHNFIDGLAIGASFTLSVFQGLSTSIAILCEEFPHELGDFVILLSAGMSTRQALFFNFLSACSCYIGMAFGILVGNNFAPNIIFAVAGGMFLYISLADMFPEMNDMLREKVTGRKTDLTFFLIQNAGLLTGFAAILLITLYAGDIQL</sequence>
<evidence type="ECO:0000256" key="5">
    <source>
        <dbReference type="ARBA" id="ARBA00023136"/>
    </source>
</evidence>
<evidence type="ECO:0000256" key="4">
    <source>
        <dbReference type="ARBA" id="ARBA00022989"/>
    </source>
</evidence>
<dbReference type="GO" id="GO:0140410">
    <property type="term" value="F:monoatomic cation:bicarbonate symporter activity"/>
    <property type="evidence" value="ECO:0007669"/>
    <property type="project" value="TreeGrafter"/>
</dbReference>
<keyword evidence="5 7" id="KW-0472">Membrane</keyword>
<feature type="region of interest" description="Disordered" evidence="6">
    <location>
        <begin position="189"/>
        <end position="215"/>
    </location>
</feature>
<dbReference type="PANTHER" id="PTHR12191:SF2">
    <property type="entry name" value="METAL CATION SYMPORTER ZIP8"/>
    <property type="match status" value="1"/>
</dbReference>
<feature type="transmembrane region" description="Helical" evidence="7">
    <location>
        <begin position="123"/>
        <end position="145"/>
    </location>
</feature>
<feature type="transmembrane region" description="Helical" evidence="7">
    <location>
        <begin position="351"/>
        <end position="370"/>
    </location>
</feature>
<name>A0A8B9ZRH9_9AVES</name>
<evidence type="ECO:0000256" key="2">
    <source>
        <dbReference type="ARBA" id="ARBA00006939"/>
    </source>
</evidence>
<feature type="transmembrane region" description="Helical" evidence="7">
    <location>
        <begin position="90"/>
        <end position="111"/>
    </location>
</feature>
<dbReference type="Ensembl" id="ENSAZOT00000011428.1">
    <property type="protein sequence ID" value="ENSAZOP00000010696.1"/>
    <property type="gene ID" value="ENSAZOG00000006811.1"/>
</dbReference>
<reference evidence="8" key="1">
    <citation type="submission" date="2025-08" db="UniProtKB">
        <authorList>
            <consortium name="Ensembl"/>
        </authorList>
    </citation>
    <scope>IDENTIFICATION</scope>
</reference>
<dbReference type="AlphaFoldDB" id="A0A8B9ZRH9"/>
<evidence type="ECO:0000256" key="7">
    <source>
        <dbReference type="SAM" id="Phobius"/>
    </source>
</evidence>
<feature type="transmembrane region" description="Helical" evidence="7">
    <location>
        <begin position="157"/>
        <end position="174"/>
    </location>
</feature>
<reference evidence="8" key="2">
    <citation type="submission" date="2025-09" db="UniProtKB">
        <authorList>
            <consortium name="Ensembl"/>
        </authorList>
    </citation>
    <scope>IDENTIFICATION</scope>
</reference>
<dbReference type="GO" id="GO:0071578">
    <property type="term" value="P:zinc ion import across plasma membrane"/>
    <property type="evidence" value="ECO:0007669"/>
    <property type="project" value="TreeGrafter"/>
</dbReference>
<organism evidence="8 9">
    <name type="scientific">Anas zonorhyncha</name>
    <name type="common">Eastern spot-billed duck</name>
    <dbReference type="NCBI Taxonomy" id="75864"/>
    <lineage>
        <taxon>Eukaryota</taxon>
        <taxon>Metazoa</taxon>
        <taxon>Chordata</taxon>
        <taxon>Craniata</taxon>
        <taxon>Vertebrata</taxon>
        <taxon>Euteleostomi</taxon>
        <taxon>Archelosauria</taxon>
        <taxon>Archosauria</taxon>
        <taxon>Dinosauria</taxon>
        <taxon>Saurischia</taxon>
        <taxon>Theropoda</taxon>
        <taxon>Coelurosauria</taxon>
        <taxon>Aves</taxon>
        <taxon>Neognathae</taxon>
        <taxon>Galloanserae</taxon>
        <taxon>Anseriformes</taxon>
        <taxon>Anatidae</taxon>
        <taxon>Anatinae</taxon>
        <taxon>Anas</taxon>
    </lineage>
</organism>
<dbReference type="GO" id="GO:0005385">
    <property type="term" value="F:zinc ion transmembrane transporter activity"/>
    <property type="evidence" value="ECO:0007669"/>
    <property type="project" value="TreeGrafter"/>
</dbReference>
<evidence type="ECO:0000256" key="1">
    <source>
        <dbReference type="ARBA" id="ARBA00004141"/>
    </source>
</evidence>
<comment type="similarity">
    <text evidence="2">Belongs to the ZIP transporter (TC 2.A.5) family.</text>
</comment>
<accession>A0A8B9ZRH9</accession>
<evidence type="ECO:0000313" key="8">
    <source>
        <dbReference type="Ensembl" id="ENSAZOP00000010696.1"/>
    </source>
</evidence>
<keyword evidence="4 7" id="KW-1133">Transmembrane helix</keyword>
<evidence type="ECO:0000313" key="9">
    <source>
        <dbReference type="Proteomes" id="UP000694549"/>
    </source>
</evidence>
<feature type="transmembrane region" description="Helical" evidence="7">
    <location>
        <begin position="326"/>
        <end position="345"/>
    </location>
</feature>
<evidence type="ECO:0000256" key="3">
    <source>
        <dbReference type="ARBA" id="ARBA00022692"/>
    </source>
</evidence>